<feature type="transmembrane region" description="Helical" evidence="1">
    <location>
        <begin position="142"/>
        <end position="159"/>
    </location>
</feature>
<evidence type="ECO:0000256" key="1">
    <source>
        <dbReference type="SAM" id="Phobius"/>
    </source>
</evidence>
<comment type="caution">
    <text evidence="2">The sequence shown here is derived from an EMBL/GenBank/DDBJ whole genome shotgun (WGS) entry which is preliminary data.</text>
</comment>
<accession>A0A1A9LE22</accession>
<dbReference type="EMBL" id="LXIE01000012">
    <property type="protein sequence ID" value="OAD91518.1"/>
    <property type="molecule type" value="Genomic_DNA"/>
</dbReference>
<dbReference type="RefSeq" id="WP_068761692.1">
    <property type="nucleotide sequence ID" value="NZ_LXIE01000012.1"/>
</dbReference>
<feature type="transmembrane region" description="Helical" evidence="1">
    <location>
        <begin position="69"/>
        <end position="89"/>
    </location>
</feature>
<protein>
    <submittedName>
        <fullName evidence="2">Uncharacterized protein</fullName>
    </submittedName>
</protein>
<dbReference type="Proteomes" id="UP000077552">
    <property type="component" value="Unassembled WGS sequence"/>
</dbReference>
<reference evidence="2 3" key="1">
    <citation type="submission" date="2016-05" db="EMBL/GenBank/DDBJ databases">
        <title>Genome sequencing of Vitellibacter soesokkakensis RSSK-12.</title>
        <authorList>
            <person name="Thevarajoo S."/>
            <person name="Selvaratnam C."/>
            <person name="Goh K.M."/>
            <person name="Chan K.-G."/>
            <person name="Chong C.S."/>
        </authorList>
    </citation>
    <scope>NUCLEOTIDE SEQUENCE [LARGE SCALE GENOMIC DNA]</scope>
    <source>
        <strain evidence="2 3">RSSK-12</strain>
    </source>
</reference>
<keyword evidence="1" id="KW-0812">Transmembrane</keyword>
<dbReference type="OrthoDB" id="1437277at2"/>
<feature type="transmembrane region" description="Helical" evidence="1">
    <location>
        <begin position="110"/>
        <end position="130"/>
    </location>
</feature>
<dbReference type="STRING" id="1385699.A7A78_03240"/>
<proteinExistence type="predicted"/>
<feature type="transmembrane region" description="Helical" evidence="1">
    <location>
        <begin position="171"/>
        <end position="191"/>
    </location>
</feature>
<name>A0A1A9LE22_9FLAO</name>
<feature type="transmembrane region" description="Helical" evidence="1">
    <location>
        <begin position="20"/>
        <end position="44"/>
    </location>
</feature>
<evidence type="ECO:0000313" key="2">
    <source>
        <dbReference type="EMBL" id="OAD91518.1"/>
    </source>
</evidence>
<sequence length="454" mass="53486">MLQKGFLRNRGKLNISKKRFWLSVALGFSASFSFYTFLCFIRFLPRLLDFGRANYAVITEPSDRYWENFNFAIISLVLGNALFLLNLFRKPDINPVPSNVRIEIINDQRFLHFNFSYLLLKLGFMVSFFSISMETKISEMKFILVLVAIVFFLESWKSLLKYFKIKVYKPLFLNLSVIFAIAFCFAFTSVFPEKKMEAIQISSNPFVDLPISDFADEDYMPFRLNNLKIYKENNQLLYKLEDEKIEDFDLLGDYLKEEISEAYRNKLSIVLLMPQDISMDKLVKLENLLSGLGYRFIKYITKFSDKNLISRFDNRGLVKELHYINTPNSVSNIPLPPVPKYTDVTKTIQVHLGEKVYSFENEKVKEDDLVEYFVKHIDSATQFNYVFNNNSTYQSYITLFASQKQAIQDLRYNDQSVELKFGESFSPLNRKEYEKDQERLFNKFPLLITETYTE</sequence>
<evidence type="ECO:0000313" key="3">
    <source>
        <dbReference type="Proteomes" id="UP000077552"/>
    </source>
</evidence>
<dbReference type="AlphaFoldDB" id="A0A1A9LE22"/>
<organism evidence="2 3">
    <name type="scientific">Aequorivita soesokkakensis</name>
    <dbReference type="NCBI Taxonomy" id="1385699"/>
    <lineage>
        <taxon>Bacteria</taxon>
        <taxon>Pseudomonadati</taxon>
        <taxon>Bacteroidota</taxon>
        <taxon>Flavobacteriia</taxon>
        <taxon>Flavobacteriales</taxon>
        <taxon>Flavobacteriaceae</taxon>
        <taxon>Aequorivita</taxon>
    </lineage>
</organism>
<keyword evidence="1" id="KW-0472">Membrane</keyword>
<keyword evidence="1" id="KW-1133">Transmembrane helix</keyword>
<keyword evidence="3" id="KW-1185">Reference proteome</keyword>
<gene>
    <name evidence="2" type="ORF">A7A78_03240</name>
</gene>